<dbReference type="PROSITE" id="PS00166">
    <property type="entry name" value="ENOYL_COA_HYDRATASE"/>
    <property type="match status" value="1"/>
</dbReference>
<reference evidence="16 17" key="1">
    <citation type="submission" date="2017-11" db="EMBL/GenBank/DDBJ databases">
        <title>Draft genome sequence of Rhizobiales bacterium SY3-13.</title>
        <authorList>
            <person name="Sun C."/>
        </authorList>
    </citation>
    <scope>NUCLEOTIDE SEQUENCE [LARGE SCALE GENOMIC DNA]</scope>
    <source>
        <strain evidence="16 17">SY3-13</strain>
    </source>
</reference>
<dbReference type="Gene3D" id="3.40.50.720">
    <property type="entry name" value="NAD(P)-binding Rossmann-like Domain"/>
    <property type="match status" value="1"/>
</dbReference>
<dbReference type="GO" id="GO:0006635">
    <property type="term" value="P:fatty acid beta-oxidation"/>
    <property type="evidence" value="ECO:0007669"/>
    <property type="project" value="UniProtKB-UniPathway"/>
</dbReference>
<evidence type="ECO:0000313" key="17">
    <source>
        <dbReference type="Proteomes" id="UP000229498"/>
    </source>
</evidence>
<dbReference type="GO" id="GO:0016509">
    <property type="term" value="F:long-chain (3S)-3-hydroxyacyl-CoA dehydrogenase (NAD+) activity"/>
    <property type="evidence" value="ECO:0007669"/>
    <property type="project" value="TreeGrafter"/>
</dbReference>
<keyword evidence="6" id="KW-0442">Lipid degradation</keyword>
<dbReference type="InterPro" id="IPR036291">
    <property type="entry name" value="NAD(P)-bd_dom_sf"/>
</dbReference>
<dbReference type="GO" id="GO:0070403">
    <property type="term" value="F:NAD+ binding"/>
    <property type="evidence" value="ECO:0007669"/>
    <property type="project" value="InterPro"/>
</dbReference>
<dbReference type="SUPFAM" id="SSF51735">
    <property type="entry name" value="NAD(P)-binding Rossmann-fold domains"/>
    <property type="match status" value="1"/>
</dbReference>
<evidence type="ECO:0000256" key="11">
    <source>
        <dbReference type="ARBA" id="ARBA00023268"/>
    </source>
</evidence>
<dbReference type="InterPro" id="IPR001753">
    <property type="entry name" value="Enoyl-CoA_hydra/iso"/>
</dbReference>
<dbReference type="InterPro" id="IPR006176">
    <property type="entry name" value="3-OHacyl-CoA_DH_NAD-bd"/>
</dbReference>
<dbReference type="Pfam" id="PF02737">
    <property type="entry name" value="3HCDH_N"/>
    <property type="match status" value="1"/>
</dbReference>
<dbReference type="UniPathway" id="UPA00659"/>
<evidence type="ECO:0000256" key="6">
    <source>
        <dbReference type="ARBA" id="ARBA00022963"/>
    </source>
</evidence>
<dbReference type="CDD" id="cd06558">
    <property type="entry name" value="crotonase-like"/>
    <property type="match status" value="1"/>
</dbReference>
<evidence type="ECO:0000256" key="1">
    <source>
        <dbReference type="ARBA" id="ARBA00005005"/>
    </source>
</evidence>
<evidence type="ECO:0000256" key="8">
    <source>
        <dbReference type="ARBA" id="ARBA00023027"/>
    </source>
</evidence>
<evidence type="ECO:0000256" key="13">
    <source>
        <dbReference type="RuleBase" id="RU003707"/>
    </source>
</evidence>
<dbReference type="Pfam" id="PF00725">
    <property type="entry name" value="3HCDH"/>
    <property type="match status" value="1"/>
</dbReference>
<dbReference type="InterPro" id="IPR029045">
    <property type="entry name" value="ClpP/crotonase-like_dom_sf"/>
</dbReference>
<evidence type="ECO:0000256" key="2">
    <source>
        <dbReference type="ARBA" id="ARBA00007005"/>
    </source>
</evidence>
<keyword evidence="11" id="KW-0511">Multifunctional enzyme</keyword>
<comment type="similarity">
    <text evidence="13">Belongs to the enoyl-CoA hydratase/isomerase family.</text>
</comment>
<dbReference type="Pfam" id="PF00378">
    <property type="entry name" value="ECH_1"/>
    <property type="match status" value="1"/>
</dbReference>
<gene>
    <name evidence="16" type="ORF">CVT23_18175</name>
</gene>
<feature type="domain" description="3-hydroxyacyl-CoA dehydrogenase C-terminal" evidence="14">
    <location>
        <begin position="501"/>
        <end position="595"/>
    </location>
</feature>
<name>A0A2M9FXX0_9PROT</name>
<evidence type="ECO:0000256" key="4">
    <source>
        <dbReference type="ARBA" id="ARBA00012076"/>
    </source>
</evidence>
<evidence type="ECO:0000256" key="7">
    <source>
        <dbReference type="ARBA" id="ARBA00023002"/>
    </source>
</evidence>
<dbReference type="InterPro" id="IPR018376">
    <property type="entry name" value="Enoyl-CoA_hyd/isom_CS"/>
</dbReference>
<comment type="similarity">
    <text evidence="2">In the central section; belongs to the 3-hydroxyacyl-CoA dehydrogenase family.</text>
</comment>
<dbReference type="Gene3D" id="3.90.226.10">
    <property type="entry name" value="2-enoyl-CoA Hydratase, Chain A, domain 1"/>
    <property type="match status" value="1"/>
</dbReference>
<comment type="similarity">
    <text evidence="3">In the N-terminal section; belongs to the enoyl-CoA hydratase/isomerase family.</text>
</comment>
<protein>
    <recommendedName>
        <fullName evidence="4">enoyl-CoA hydratase</fullName>
        <ecNumber evidence="4">4.2.1.17</ecNumber>
    </recommendedName>
</protein>
<comment type="pathway">
    <text evidence="1">Lipid metabolism; fatty acid beta-oxidation.</text>
</comment>
<evidence type="ECO:0000256" key="12">
    <source>
        <dbReference type="ARBA" id="ARBA00049556"/>
    </source>
</evidence>
<evidence type="ECO:0000259" key="14">
    <source>
        <dbReference type="Pfam" id="PF00725"/>
    </source>
</evidence>
<organism evidence="16 17">
    <name type="scientific">Minwuia thermotolerans</name>
    <dbReference type="NCBI Taxonomy" id="2056226"/>
    <lineage>
        <taxon>Bacteria</taxon>
        <taxon>Pseudomonadati</taxon>
        <taxon>Pseudomonadota</taxon>
        <taxon>Alphaproteobacteria</taxon>
        <taxon>Minwuiales</taxon>
        <taxon>Minwuiaceae</taxon>
        <taxon>Minwuia</taxon>
    </lineage>
</organism>
<evidence type="ECO:0000256" key="10">
    <source>
        <dbReference type="ARBA" id="ARBA00023239"/>
    </source>
</evidence>
<dbReference type="InterPro" id="IPR008927">
    <property type="entry name" value="6-PGluconate_DH-like_C_sf"/>
</dbReference>
<comment type="caution">
    <text evidence="16">The sequence shown here is derived from an EMBL/GenBank/DDBJ whole genome shotgun (WGS) entry which is preliminary data.</text>
</comment>
<dbReference type="AlphaFoldDB" id="A0A2M9FXX0"/>
<dbReference type="SUPFAM" id="SSF52096">
    <property type="entry name" value="ClpP/crotonase"/>
    <property type="match status" value="1"/>
</dbReference>
<sequence>MTGQILQTLESRFMTPGPEDDGSGFRHWRFAVDGQGIAWARLDKAGSSANTLDGEVLEEFSTILERLEADRPKGLVIRSAKPGGFCVGADIAQFREMDDPARVREEIDRGNAALDRLEKADFPTIAIIHGPCLGGGLELALACDYRIAIDGASFGFPEVMLGLHPGLGGSVRLTRLIDPTEAMTMMLTGKTAHTAKARKLGIVDAVTKERHVAAAVQAAVGGEVEKRSQDFRDAALNTLAGREIAARQMRAKTAKKAPPEHYPAPHRLIEIWRRHGGDRDEMREAEADSFAQLLTGETARNLIRVFFLRENLKGQAPDSSDVRRVHVVGAGTMGGDIAGLCAIKGLSVTLGDVDNRIIADAVKRCAAMAKAKHMKPAEVRAALDRLIPDPNGDGVAHADLVIEAGPEKAEIKEKIYGELEPRMKADAVLATNTSSLPLDRLAKSLDRPERFVGIHFFNPVAKMDLVEVVSHDGADGTALEQARGFLGRIGKLPAPVRTAPGFLVNRCLTPYLMEAIIMVDEGVKPETIDRAAERFGMPMGPIELADQVGLDIALSVADVLRERLDRPIPETPDWLRRKVDGGDLGRKSGRGFYEWKDGKADKDDDAPDPGEGMTDRLVMPMLDACATCLREGVVSDEDVLDGAMIFATGFAPFRGGPMHYARERGFGEVADALASLRDNHGDRFAPDSYWTERGD</sequence>
<keyword evidence="7" id="KW-0560">Oxidoreductase</keyword>
<dbReference type="RefSeq" id="WP_109794747.1">
    <property type="nucleotide sequence ID" value="NZ_PHIG01000047.1"/>
</dbReference>
<keyword evidence="5" id="KW-0276">Fatty acid metabolism</keyword>
<evidence type="ECO:0000259" key="15">
    <source>
        <dbReference type="Pfam" id="PF02737"/>
    </source>
</evidence>
<evidence type="ECO:0000313" key="16">
    <source>
        <dbReference type="EMBL" id="PJK28300.1"/>
    </source>
</evidence>
<dbReference type="EC" id="4.2.1.17" evidence="4"/>
<keyword evidence="17" id="KW-1185">Reference proteome</keyword>
<proteinExistence type="inferred from homology"/>
<evidence type="ECO:0000256" key="9">
    <source>
        <dbReference type="ARBA" id="ARBA00023098"/>
    </source>
</evidence>
<dbReference type="PANTHER" id="PTHR43612:SF3">
    <property type="entry name" value="TRIFUNCTIONAL ENZYME SUBUNIT ALPHA, MITOCHONDRIAL"/>
    <property type="match status" value="1"/>
</dbReference>
<comment type="catalytic activity">
    <reaction evidence="12">
        <text>a (3S)-3-hydroxyacyl-CoA + NAD(+) = a 3-oxoacyl-CoA + NADH + H(+)</text>
        <dbReference type="Rhea" id="RHEA:22432"/>
        <dbReference type="ChEBI" id="CHEBI:15378"/>
        <dbReference type="ChEBI" id="CHEBI:57318"/>
        <dbReference type="ChEBI" id="CHEBI:57540"/>
        <dbReference type="ChEBI" id="CHEBI:57945"/>
        <dbReference type="ChEBI" id="CHEBI:90726"/>
        <dbReference type="EC" id="1.1.1.35"/>
    </reaction>
</comment>
<dbReference type="OrthoDB" id="9771883at2"/>
<dbReference type="PANTHER" id="PTHR43612">
    <property type="entry name" value="TRIFUNCTIONAL ENZYME SUBUNIT ALPHA"/>
    <property type="match status" value="1"/>
</dbReference>
<feature type="domain" description="3-hydroxyacyl-CoA dehydrogenase NAD binding" evidence="15">
    <location>
        <begin position="325"/>
        <end position="496"/>
    </location>
</feature>
<dbReference type="InterPro" id="IPR050136">
    <property type="entry name" value="FA_oxidation_alpha_subunit"/>
</dbReference>
<evidence type="ECO:0000256" key="5">
    <source>
        <dbReference type="ARBA" id="ARBA00022832"/>
    </source>
</evidence>
<evidence type="ECO:0000256" key="3">
    <source>
        <dbReference type="ARBA" id="ARBA00008750"/>
    </source>
</evidence>
<dbReference type="Gene3D" id="1.10.1040.50">
    <property type="match status" value="1"/>
</dbReference>
<keyword evidence="10" id="KW-0456">Lyase</keyword>
<accession>A0A2M9FXX0</accession>
<dbReference type="SUPFAM" id="SSF48179">
    <property type="entry name" value="6-phosphogluconate dehydrogenase C-terminal domain-like"/>
    <property type="match status" value="2"/>
</dbReference>
<dbReference type="EMBL" id="PHIG01000047">
    <property type="protein sequence ID" value="PJK28300.1"/>
    <property type="molecule type" value="Genomic_DNA"/>
</dbReference>
<keyword evidence="8" id="KW-0520">NAD</keyword>
<dbReference type="GO" id="GO:0004300">
    <property type="term" value="F:enoyl-CoA hydratase activity"/>
    <property type="evidence" value="ECO:0007669"/>
    <property type="project" value="UniProtKB-EC"/>
</dbReference>
<dbReference type="Proteomes" id="UP000229498">
    <property type="component" value="Unassembled WGS sequence"/>
</dbReference>
<dbReference type="InterPro" id="IPR006108">
    <property type="entry name" value="3HC_DH_C"/>
</dbReference>
<keyword evidence="9" id="KW-0443">Lipid metabolism</keyword>